<comment type="similarity">
    <text evidence="1">Belongs to the MecA family.</text>
</comment>
<proteinExistence type="inferred from homology"/>
<gene>
    <name evidence="2" type="ORF">SAMN04489866_11239</name>
</gene>
<dbReference type="AlphaFoldDB" id="A0A1G6Z9L5"/>
<dbReference type="Gene3D" id="3.30.70.1950">
    <property type="match status" value="1"/>
</dbReference>
<dbReference type="InterPro" id="IPR008681">
    <property type="entry name" value="Neg-reg_MecA"/>
</dbReference>
<dbReference type="RefSeq" id="WP_091792240.1">
    <property type="nucleotide sequence ID" value="NZ_FNAF01000012.1"/>
</dbReference>
<keyword evidence="3" id="KW-1185">Reference proteome</keyword>
<dbReference type="InterPro" id="IPR038471">
    <property type="entry name" value="MecA_C_sf"/>
</dbReference>
<evidence type="ECO:0000256" key="1">
    <source>
        <dbReference type="ARBA" id="ARBA00005397"/>
    </source>
</evidence>
<dbReference type="Proteomes" id="UP000198995">
    <property type="component" value="Unassembled WGS sequence"/>
</dbReference>
<dbReference type="EMBL" id="FNAF01000012">
    <property type="protein sequence ID" value="SDD99379.1"/>
    <property type="molecule type" value="Genomic_DNA"/>
</dbReference>
<dbReference type="OrthoDB" id="2085234at2"/>
<dbReference type="Pfam" id="PF05389">
    <property type="entry name" value="MecA"/>
    <property type="match status" value="1"/>
</dbReference>
<organism evidence="2 3">
    <name type="scientific">Peptococcus niger</name>
    <dbReference type="NCBI Taxonomy" id="2741"/>
    <lineage>
        <taxon>Bacteria</taxon>
        <taxon>Bacillati</taxon>
        <taxon>Bacillota</taxon>
        <taxon>Clostridia</taxon>
        <taxon>Eubacteriales</taxon>
        <taxon>Peptococcaceae</taxon>
        <taxon>Peptococcus</taxon>
    </lineage>
</organism>
<sequence>MKFKRLSDDKLQIIISQEDLNLRALKKWDLAPYNPQAQELFQEILEKANKDCGFEVRQDSQLMVEAYPISGESMIMTITKVSDLDSALEMDAPAASSEEAGHQNLDRYINAIEDDLVTIYEFESLEHVIETAHLLDGFYSADSQVYQGKDGVYYLLFGDMGALDGSVLGHLLEYGNRTRFSRAYLSEHTRLIIPEQAIQKLATV</sequence>
<protein>
    <submittedName>
        <fullName evidence="2">Negative regulator of genetic competence, sporulation and motility</fullName>
    </submittedName>
</protein>
<evidence type="ECO:0000313" key="3">
    <source>
        <dbReference type="Proteomes" id="UP000198995"/>
    </source>
</evidence>
<name>A0A1G6Z9L5_PEPNI</name>
<evidence type="ECO:0000313" key="2">
    <source>
        <dbReference type="EMBL" id="SDD99379.1"/>
    </source>
</evidence>
<reference evidence="2 3" key="1">
    <citation type="submission" date="2016-10" db="EMBL/GenBank/DDBJ databases">
        <authorList>
            <person name="de Groot N.N."/>
        </authorList>
    </citation>
    <scope>NUCLEOTIDE SEQUENCE [LARGE SCALE GENOMIC DNA]</scope>
    <source>
        <strain evidence="2 3">DSM 20475</strain>
    </source>
</reference>
<accession>A0A1G6Z9L5</accession>
<dbReference type="PANTHER" id="PTHR39161:SF2">
    <property type="entry name" value="ADAPTER PROTEIN MECA 2"/>
    <property type="match status" value="1"/>
</dbReference>
<dbReference type="STRING" id="2741.SAMN04489866_11239"/>
<dbReference type="PANTHER" id="PTHR39161">
    <property type="entry name" value="ADAPTER PROTEIN MECA"/>
    <property type="match status" value="1"/>
</dbReference>